<evidence type="ECO:0000259" key="6">
    <source>
        <dbReference type="Pfam" id="PF04034"/>
    </source>
</evidence>
<reference evidence="7" key="1">
    <citation type="journal article" date="2014" name="Front. Microbiol.">
        <title>High frequency of phylogenetically diverse reductive dehalogenase-homologous genes in deep subseafloor sedimentary metagenomes.</title>
        <authorList>
            <person name="Kawai M."/>
            <person name="Futagami T."/>
            <person name="Toyoda A."/>
            <person name="Takaki Y."/>
            <person name="Nishi S."/>
            <person name="Hori S."/>
            <person name="Arai W."/>
            <person name="Tsubouchi T."/>
            <person name="Morono Y."/>
            <person name="Uchiyama I."/>
            <person name="Ito T."/>
            <person name="Fujiyama A."/>
            <person name="Inagaki F."/>
            <person name="Takami H."/>
        </authorList>
    </citation>
    <scope>NUCLEOTIDE SEQUENCE</scope>
    <source>
        <strain evidence="7">Expedition CK06-06</strain>
    </source>
</reference>
<dbReference type="GO" id="GO:0030490">
    <property type="term" value="P:maturation of SSU-rRNA"/>
    <property type="evidence" value="ECO:0007669"/>
    <property type="project" value="TreeGrafter"/>
</dbReference>
<keyword evidence="2" id="KW-0690">Ribosome biogenesis</keyword>
<dbReference type="InterPro" id="IPR022968">
    <property type="entry name" value="Tsr3-like"/>
</dbReference>
<dbReference type="AlphaFoldDB" id="X1GXM6"/>
<sequence>KKCTALKLARFNLLKIVSKIKGRNYNAIFLNPFSKKVINDNDRELILKYGLIVVDCSWKKIFNLKNFNLKNSRRLPPLIATNPVNYGKWEKLSSVEALAAALYITKFHTYADLILSKFSWGVEFKKLNKF</sequence>
<dbReference type="EMBL" id="BARU01031642">
    <property type="protein sequence ID" value="GAH62656.1"/>
    <property type="molecule type" value="Genomic_DNA"/>
</dbReference>
<keyword evidence="3" id="KW-0698">rRNA processing</keyword>
<evidence type="ECO:0000256" key="5">
    <source>
        <dbReference type="ARBA" id="ARBA00022691"/>
    </source>
</evidence>
<dbReference type="PANTHER" id="PTHR20426">
    <property type="entry name" value="RIBOSOME BIOGENESIS PROTEIN TSR3 HOMOLOG"/>
    <property type="match status" value="1"/>
</dbReference>
<comment type="caution">
    <text evidence="7">The sequence shown here is derived from an EMBL/GenBank/DDBJ whole genome shotgun (WGS) entry which is preliminary data.</text>
</comment>
<dbReference type="PANTHER" id="PTHR20426:SF0">
    <property type="entry name" value="18S RRNA AMINOCARBOXYPROPYLTRANSFERASE"/>
    <property type="match status" value="1"/>
</dbReference>
<dbReference type="NCBIfam" id="NF002621">
    <property type="entry name" value="PRK02287.1"/>
    <property type="match status" value="1"/>
</dbReference>
<organism evidence="7">
    <name type="scientific">marine sediment metagenome</name>
    <dbReference type="NCBI Taxonomy" id="412755"/>
    <lineage>
        <taxon>unclassified sequences</taxon>
        <taxon>metagenomes</taxon>
        <taxon>ecological metagenomes</taxon>
    </lineage>
</organism>
<accession>X1GXM6</accession>
<keyword evidence="4" id="KW-0808">Transferase</keyword>
<gene>
    <name evidence="7" type="ORF">S03H2_50019</name>
</gene>
<keyword evidence="5" id="KW-0949">S-adenosyl-L-methionine</keyword>
<evidence type="ECO:0000256" key="1">
    <source>
        <dbReference type="ARBA" id="ARBA00022490"/>
    </source>
</evidence>
<dbReference type="Pfam" id="PF04034">
    <property type="entry name" value="Ribo_biogen_C"/>
    <property type="match status" value="1"/>
</dbReference>
<dbReference type="GO" id="GO:0106388">
    <property type="term" value="F:rRNA small subunit aminocarboxypropyltransferase activity"/>
    <property type="evidence" value="ECO:0007669"/>
    <property type="project" value="InterPro"/>
</dbReference>
<keyword evidence="1" id="KW-0963">Cytoplasm</keyword>
<feature type="domain" description="16S/18S rRNA aminocarboxypropyltransferase Tsr3 C-terminal" evidence="6">
    <location>
        <begin position="28"/>
        <end position="129"/>
    </location>
</feature>
<evidence type="ECO:0000256" key="2">
    <source>
        <dbReference type="ARBA" id="ARBA00022517"/>
    </source>
</evidence>
<feature type="non-terminal residue" evidence="7">
    <location>
        <position position="1"/>
    </location>
</feature>
<proteinExistence type="predicted"/>
<name>X1GXM6_9ZZZZ</name>
<evidence type="ECO:0000256" key="3">
    <source>
        <dbReference type="ARBA" id="ARBA00022552"/>
    </source>
</evidence>
<evidence type="ECO:0000256" key="4">
    <source>
        <dbReference type="ARBA" id="ARBA00022679"/>
    </source>
</evidence>
<dbReference type="InterPro" id="IPR007177">
    <property type="entry name" value="Tsr3_C"/>
</dbReference>
<evidence type="ECO:0000313" key="7">
    <source>
        <dbReference type="EMBL" id="GAH62656.1"/>
    </source>
</evidence>
<protein>
    <recommendedName>
        <fullName evidence="6">16S/18S rRNA aminocarboxypropyltransferase Tsr3 C-terminal domain-containing protein</fullName>
    </recommendedName>
</protein>